<dbReference type="Pfam" id="PF01988">
    <property type="entry name" value="VIT1"/>
    <property type="match status" value="1"/>
</dbReference>
<evidence type="ECO:0008006" key="8">
    <source>
        <dbReference type="Google" id="ProtNLM"/>
    </source>
</evidence>
<dbReference type="GO" id="GO:0030026">
    <property type="term" value="P:intracellular manganese ion homeostasis"/>
    <property type="evidence" value="ECO:0007669"/>
    <property type="project" value="InterPro"/>
</dbReference>
<dbReference type="EMBL" id="PFCO01000009">
    <property type="protein sequence ID" value="PIR69213.1"/>
    <property type="molecule type" value="Genomic_DNA"/>
</dbReference>
<reference evidence="7" key="1">
    <citation type="submission" date="2017-09" db="EMBL/GenBank/DDBJ databases">
        <title>Depth-based differentiation of microbial function through sediment-hosted aquifers and enrichment of novel symbionts in the deep terrestrial subsurface.</title>
        <authorList>
            <person name="Probst A.J."/>
            <person name="Ladd B."/>
            <person name="Jarett J.K."/>
            <person name="Geller-Mcgrath D.E."/>
            <person name="Sieber C.M.K."/>
            <person name="Emerson J.B."/>
            <person name="Anantharaman K."/>
            <person name="Thomas B.C."/>
            <person name="Malmstrom R."/>
            <person name="Stieglmeier M."/>
            <person name="Klingl A."/>
            <person name="Woyke T."/>
            <person name="Ryan C.M."/>
            <person name="Banfield J.F."/>
        </authorList>
    </citation>
    <scope>NUCLEOTIDE SEQUENCE [LARGE SCALE GENOMIC DNA]</scope>
</reference>
<proteinExistence type="predicted"/>
<gene>
    <name evidence="6" type="ORF">COU47_03885</name>
</gene>
<keyword evidence="4 5" id="KW-0472">Membrane</keyword>
<feature type="transmembrane region" description="Helical" evidence="5">
    <location>
        <begin position="187"/>
        <end position="209"/>
    </location>
</feature>
<evidence type="ECO:0000313" key="6">
    <source>
        <dbReference type="EMBL" id="PIR69213.1"/>
    </source>
</evidence>
<dbReference type="GO" id="GO:0005384">
    <property type="term" value="F:manganese ion transmembrane transporter activity"/>
    <property type="evidence" value="ECO:0007669"/>
    <property type="project" value="InterPro"/>
</dbReference>
<comment type="subcellular location">
    <subcellularLocation>
        <location evidence="1">Endomembrane system</location>
        <topology evidence="1">Multi-pass membrane protein</topology>
    </subcellularLocation>
</comment>
<sequence>MHTKKPHTSLKNFKRLRHTALGFFLEDGVFGANDGIVSTFAVVASVAGAALSPVLVIIIGVANMLADAFSMATSNYLATKSNRDLYFRERMVEEGEVATRPQAEVEEIRVILARKGYAGEELERLTALITNNKKFWVDLMMYEELGFAPPDHRGALKHGIATFFSFIGAGILPLLPYFLLSGDSSTIFFWSFVATGCALFFIGALRAYFTGRSWFVSGLEMLFFGGIAALIAYGVGHVVSDLVR</sequence>
<organism evidence="6 7">
    <name type="scientific">Candidatus Niyogibacteria bacterium CG10_big_fil_rev_8_21_14_0_10_46_36</name>
    <dbReference type="NCBI Taxonomy" id="1974726"/>
    <lineage>
        <taxon>Bacteria</taxon>
        <taxon>Candidatus Niyogiibacteriota</taxon>
    </lineage>
</organism>
<dbReference type="AlphaFoldDB" id="A0A2H0TCE4"/>
<protein>
    <recommendedName>
        <fullName evidence="8">GMP synthase</fullName>
    </recommendedName>
</protein>
<evidence type="ECO:0000256" key="2">
    <source>
        <dbReference type="ARBA" id="ARBA00022692"/>
    </source>
</evidence>
<keyword evidence="3 5" id="KW-1133">Transmembrane helix</keyword>
<comment type="caution">
    <text evidence="6">The sequence shown here is derived from an EMBL/GenBank/DDBJ whole genome shotgun (WGS) entry which is preliminary data.</text>
</comment>
<evidence type="ECO:0000256" key="5">
    <source>
        <dbReference type="SAM" id="Phobius"/>
    </source>
</evidence>
<name>A0A2H0TCE4_9BACT</name>
<keyword evidence="2 5" id="KW-0812">Transmembrane</keyword>
<dbReference type="Proteomes" id="UP000231503">
    <property type="component" value="Unassembled WGS sequence"/>
</dbReference>
<feature type="transmembrane region" description="Helical" evidence="5">
    <location>
        <begin position="160"/>
        <end position="181"/>
    </location>
</feature>
<dbReference type="InterPro" id="IPR008217">
    <property type="entry name" value="Ccc1_fam"/>
</dbReference>
<dbReference type="GO" id="GO:0012505">
    <property type="term" value="C:endomembrane system"/>
    <property type="evidence" value="ECO:0007669"/>
    <property type="project" value="UniProtKB-SubCell"/>
</dbReference>
<evidence type="ECO:0000256" key="1">
    <source>
        <dbReference type="ARBA" id="ARBA00004127"/>
    </source>
</evidence>
<evidence type="ECO:0000313" key="7">
    <source>
        <dbReference type="Proteomes" id="UP000231503"/>
    </source>
</evidence>
<feature type="transmembrane region" description="Helical" evidence="5">
    <location>
        <begin position="221"/>
        <end position="239"/>
    </location>
</feature>
<accession>A0A2H0TCE4</accession>
<evidence type="ECO:0000256" key="3">
    <source>
        <dbReference type="ARBA" id="ARBA00022989"/>
    </source>
</evidence>
<dbReference type="PANTHER" id="PTHR31851">
    <property type="entry name" value="FE(2+)/MN(2+) TRANSPORTER PCL1"/>
    <property type="match status" value="1"/>
</dbReference>
<feature type="transmembrane region" description="Helical" evidence="5">
    <location>
        <begin position="41"/>
        <end position="66"/>
    </location>
</feature>
<evidence type="ECO:0000256" key="4">
    <source>
        <dbReference type="ARBA" id="ARBA00023136"/>
    </source>
</evidence>